<evidence type="ECO:0000313" key="2">
    <source>
        <dbReference type="Proteomes" id="UP001295684"/>
    </source>
</evidence>
<sequence length="78" mass="9103">MYDPNSLYKALRILILTSNKILRESYKNSQMSKFLRRHLLCRSVKRLITILTSVSSTKLSNMSLKQQNELLFLILASQ</sequence>
<accession>A0AAD2D6I5</accession>
<comment type="caution">
    <text evidence="1">The sequence shown here is derived from an EMBL/GenBank/DDBJ whole genome shotgun (WGS) entry which is preliminary data.</text>
</comment>
<dbReference type="Proteomes" id="UP001295684">
    <property type="component" value="Unassembled WGS sequence"/>
</dbReference>
<gene>
    <name evidence="1" type="ORF">ECRASSUSDP1_LOCUS22881</name>
</gene>
<dbReference type="AlphaFoldDB" id="A0AAD2D6I5"/>
<evidence type="ECO:0000313" key="1">
    <source>
        <dbReference type="EMBL" id="CAI2381426.1"/>
    </source>
</evidence>
<organism evidence="1 2">
    <name type="scientific">Euplotes crassus</name>
    <dbReference type="NCBI Taxonomy" id="5936"/>
    <lineage>
        <taxon>Eukaryota</taxon>
        <taxon>Sar</taxon>
        <taxon>Alveolata</taxon>
        <taxon>Ciliophora</taxon>
        <taxon>Intramacronucleata</taxon>
        <taxon>Spirotrichea</taxon>
        <taxon>Hypotrichia</taxon>
        <taxon>Euplotida</taxon>
        <taxon>Euplotidae</taxon>
        <taxon>Moneuplotes</taxon>
    </lineage>
</organism>
<name>A0AAD2D6I5_EUPCR</name>
<dbReference type="EMBL" id="CAMPGE010023490">
    <property type="protein sequence ID" value="CAI2381426.1"/>
    <property type="molecule type" value="Genomic_DNA"/>
</dbReference>
<keyword evidence="2" id="KW-1185">Reference proteome</keyword>
<reference evidence="1" key="1">
    <citation type="submission" date="2023-07" db="EMBL/GenBank/DDBJ databases">
        <authorList>
            <consortium name="AG Swart"/>
            <person name="Singh M."/>
            <person name="Singh A."/>
            <person name="Seah K."/>
            <person name="Emmerich C."/>
        </authorList>
    </citation>
    <scope>NUCLEOTIDE SEQUENCE</scope>
    <source>
        <strain evidence="1">DP1</strain>
    </source>
</reference>
<protein>
    <submittedName>
        <fullName evidence="1">Uncharacterized protein</fullName>
    </submittedName>
</protein>
<proteinExistence type="predicted"/>